<accession>A0A8S0Z486</accession>
<evidence type="ECO:0000313" key="1">
    <source>
        <dbReference type="EMBL" id="CAB3227272.1"/>
    </source>
</evidence>
<organism evidence="1 2">
    <name type="scientific">Arctia plantaginis</name>
    <name type="common">Wood tiger moth</name>
    <name type="synonym">Phalaena plantaginis</name>
    <dbReference type="NCBI Taxonomy" id="874455"/>
    <lineage>
        <taxon>Eukaryota</taxon>
        <taxon>Metazoa</taxon>
        <taxon>Ecdysozoa</taxon>
        <taxon>Arthropoda</taxon>
        <taxon>Hexapoda</taxon>
        <taxon>Insecta</taxon>
        <taxon>Pterygota</taxon>
        <taxon>Neoptera</taxon>
        <taxon>Endopterygota</taxon>
        <taxon>Lepidoptera</taxon>
        <taxon>Glossata</taxon>
        <taxon>Ditrysia</taxon>
        <taxon>Noctuoidea</taxon>
        <taxon>Erebidae</taxon>
        <taxon>Arctiinae</taxon>
        <taxon>Arctia</taxon>
    </lineage>
</organism>
<comment type="caution">
    <text evidence="1">The sequence shown here is derived from an EMBL/GenBank/DDBJ whole genome shotgun (WGS) entry which is preliminary data.</text>
</comment>
<proteinExistence type="predicted"/>
<dbReference type="EMBL" id="CADEBD010000276">
    <property type="protein sequence ID" value="CAB3227272.1"/>
    <property type="molecule type" value="Genomic_DNA"/>
</dbReference>
<dbReference type="AlphaFoldDB" id="A0A8S0Z486"/>
<sequence length="69" mass="7762">MTSELNGCIVKTSDVTPRELNTSKVNESLVQRTKRQTANERAIWGYKTPSTKRIEIGAEEVSSRPLEIL</sequence>
<reference evidence="1 2" key="1">
    <citation type="submission" date="2020-04" db="EMBL/GenBank/DDBJ databases">
        <authorList>
            <person name="Wallbank WR R."/>
            <person name="Pardo Diaz C."/>
            <person name="Kozak K."/>
            <person name="Martin S."/>
            <person name="Jiggins C."/>
            <person name="Moest M."/>
            <person name="Warren A I."/>
            <person name="Byers J.R.P. K."/>
            <person name="Montejo-Kovacevich G."/>
            <person name="Yen C E."/>
        </authorList>
    </citation>
    <scope>NUCLEOTIDE SEQUENCE [LARGE SCALE GENOMIC DNA]</scope>
</reference>
<gene>
    <name evidence="1" type="ORF">APLA_LOCUS2919</name>
</gene>
<evidence type="ECO:0000313" key="2">
    <source>
        <dbReference type="Proteomes" id="UP000494256"/>
    </source>
</evidence>
<dbReference type="Proteomes" id="UP000494256">
    <property type="component" value="Unassembled WGS sequence"/>
</dbReference>
<name>A0A8S0Z486_ARCPL</name>
<protein>
    <submittedName>
        <fullName evidence="1">Uncharacterized protein</fullName>
    </submittedName>
</protein>